<dbReference type="InterPro" id="IPR036691">
    <property type="entry name" value="Endo/exonu/phosph_ase_sf"/>
</dbReference>
<dbReference type="Proteomes" id="UP000292362">
    <property type="component" value="Unassembled WGS sequence"/>
</dbReference>
<dbReference type="GO" id="GO:0005783">
    <property type="term" value="C:endoplasmic reticulum"/>
    <property type="evidence" value="ECO:0007669"/>
    <property type="project" value="TreeGrafter"/>
</dbReference>
<dbReference type="InterPro" id="IPR002013">
    <property type="entry name" value="SAC_dom"/>
</dbReference>
<comment type="caution">
    <text evidence="5">The sequence shown here is derived from an EMBL/GenBank/DDBJ whole genome shotgun (WGS) entry which is preliminary data.</text>
</comment>
<name>A0A4Q9L1U7_9MICR</name>
<dbReference type="Pfam" id="PF02383">
    <property type="entry name" value="Syja_N"/>
    <property type="match status" value="1"/>
</dbReference>
<comment type="similarity">
    <text evidence="2">In the central section; belongs to the inositol 1,4,5-trisphosphate 5-phosphatase family.</text>
</comment>
<proteinExistence type="inferred from homology"/>
<dbReference type="PANTHER" id="PTHR45662">
    <property type="entry name" value="PHOSPHATIDYLINOSITIDE PHOSPHATASE SAC1"/>
    <property type="match status" value="1"/>
</dbReference>
<feature type="domain" description="SAC" evidence="4">
    <location>
        <begin position="122"/>
        <end position="482"/>
    </location>
</feature>
<evidence type="ECO:0000256" key="1">
    <source>
        <dbReference type="ARBA" id="ARBA00008943"/>
    </source>
</evidence>
<dbReference type="EC" id="3.1.3.36" evidence="3"/>
<dbReference type="GO" id="GO:0043812">
    <property type="term" value="F:phosphatidylinositol-4-phosphate phosphatase activity"/>
    <property type="evidence" value="ECO:0007669"/>
    <property type="project" value="TreeGrafter"/>
</dbReference>
<evidence type="ECO:0000259" key="4">
    <source>
        <dbReference type="PROSITE" id="PS50275"/>
    </source>
</evidence>
<dbReference type="Pfam" id="PF22669">
    <property type="entry name" value="Exo_endo_phos2"/>
    <property type="match status" value="1"/>
</dbReference>
<sequence length="856" mass="101564">MDGKIEISQQTKRISYKTSNGYVFIQGKQDTETSNNNCFETDYSDTIIDDFCCAIGILEIKKNEETNWYFSYVSRCNFVGKFNEINIYKINKIKFYALKKLGRKEKNENFSDEDLSNENLRMAGFVQTHNFYFMKNSDLEKNTFVSDFLENEKFIWNSIMKKRFLKISEENLEIQLFFESSNAKSGDYNDLGIGIMVCGFFNIKYVPLKEYKKEKELNFNSKEIQINSKDSLKTLNLFEENILIQENETFKEERHIYSDKFEIQLLSLISSAKVGPRLYCRGLDDNGNVSFFVKTLCRIYLKENIIFEITLIRGSIPLFWYQEKNPLKFEFKFSRESEISKNAFKRHFDHLKTKYGKIHVWNLLGKKRGETKLSGMYEECLLNQNIPFTSFDINNYTGNFRLLKKIFMEKLVRIEDKNVIFRVSCVDCLDRTNLAQYLICEYFFYQILEKYDLNYKIIENVKLNLKTIWVENGHILSYFYSGSDAMRSELALKEKRSFVGMIDDFIISASRIINSGFSDKMKYELINLLLEKNNEEPTIFSEEFKTEKNESPNILETNLILEEENFKLEKDFTVLDIKNKFENMSLEKCDNNFLVLCCNLNHIPYKSSYSFDLNIPENTNIIIICLQKMYFNVSKMFFKDKSIERLKWKNFLESKFLENNFILAFQNFSYELATLVFIKNDKIDEISSISNKKEKIKFEASTSNTLITSTFIFQNKTFVIINCDFKLNKLDFDKKNLFYLFLNDLQYKYKNKNLLFLGNIDTPIILSRKTIQELIQDNKFKKILSRNYLSIILKNFDDLKEHEITFQPKETLKNGVPCYSYFNRILFLGNFISREYNYIFTNESGYDCIFGFFSII</sequence>
<dbReference type="GO" id="GO:0004439">
    <property type="term" value="F:phosphatidylinositol-4,5-bisphosphate 5-phosphatase activity"/>
    <property type="evidence" value="ECO:0007669"/>
    <property type="project" value="UniProtKB-EC"/>
</dbReference>
<dbReference type="SUPFAM" id="SSF56219">
    <property type="entry name" value="DNase I-like"/>
    <property type="match status" value="1"/>
</dbReference>
<dbReference type="PANTHER" id="PTHR45662:SF2">
    <property type="entry name" value="PHOSPHATIDYLINOSITOL-3-PHOSPHATASE SAC1"/>
    <property type="match status" value="1"/>
</dbReference>
<reference evidence="5 6" key="1">
    <citation type="submission" date="2017-12" db="EMBL/GenBank/DDBJ databases">
        <authorList>
            <person name="Pombert J.-F."/>
            <person name="Haag K.L."/>
            <person name="Ebert D."/>
        </authorList>
    </citation>
    <scope>NUCLEOTIDE SEQUENCE [LARGE SCALE GENOMIC DNA]</scope>
    <source>
        <strain evidence="5">FI-OER-3-3</strain>
    </source>
</reference>
<dbReference type="Gene3D" id="3.60.10.10">
    <property type="entry name" value="Endonuclease/exonuclease/phosphatase"/>
    <property type="match status" value="1"/>
</dbReference>
<protein>
    <recommendedName>
        <fullName evidence="3">phosphoinositide 5-phosphatase</fullName>
        <ecNumber evidence="3">3.1.3.36</ecNumber>
    </recommendedName>
</protein>
<dbReference type="InterPro" id="IPR000300">
    <property type="entry name" value="IPPc"/>
</dbReference>
<evidence type="ECO:0000313" key="5">
    <source>
        <dbReference type="EMBL" id="TBU00985.1"/>
    </source>
</evidence>
<dbReference type="VEuPathDB" id="MicrosporidiaDB:CWI37_0840p0020"/>
<accession>A0A4Q9L1U7</accession>
<organism evidence="5 6">
    <name type="scientific">Hamiltosporidium tvaerminnensis</name>
    <dbReference type="NCBI Taxonomy" id="1176355"/>
    <lineage>
        <taxon>Eukaryota</taxon>
        <taxon>Fungi</taxon>
        <taxon>Fungi incertae sedis</taxon>
        <taxon>Microsporidia</taxon>
        <taxon>Dubosqiidae</taxon>
        <taxon>Hamiltosporidium</taxon>
    </lineage>
</organism>
<comment type="similarity">
    <text evidence="1">Belongs to the synaptojanin family.</text>
</comment>
<evidence type="ECO:0000313" key="6">
    <source>
        <dbReference type="Proteomes" id="UP000292362"/>
    </source>
</evidence>
<evidence type="ECO:0000256" key="3">
    <source>
        <dbReference type="ARBA" id="ARBA00013044"/>
    </source>
</evidence>
<dbReference type="GO" id="GO:0046856">
    <property type="term" value="P:phosphatidylinositol dephosphorylation"/>
    <property type="evidence" value="ECO:0007669"/>
    <property type="project" value="InterPro"/>
</dbReference>
<evidence type="ECO:0000256" key="2">
    <source>
        <dbReference type="ARBA" id="ARBA00009678"/>
    </source>
</evidence>
<dbReference type="PROSITE" id="PS50275">
    <property type="entry name" value="SAC"/>
    <property type="match status" value="1"/>
</dbReference>
<dbReference type="AlphaFoldDB" id="A0A4Q9L1U7"/>
<gene>
    <name evidence="5" type="ORF">CWI37_0840p0020</name>
</gene>
<dbReference type="EMBL" id="PITJ01000840">
    <property type="protein sequence ID" value="TBU00985.1"/>
    <property type="molecule type" value="Genomic_DNA"/>
</dbReference>